<evidence type="ECO:0000256" key="1">
    <source>
        <dbReference type="SAM" id="Phobius"/>
    </source>
</evidence>
<sequence>MTISATGRANRVPDPTTSFWVVKVLTTGMGEALSDFLVTRFDPAPTVLVTAALFAAVLALQLAATRYVPWLYWTTVSMVGVFGTMVADVTHVAFGVPYLVSAPVFLLALVAVFVLWRRTEGTLDVHAITSRRRHSWYWAAVIATFATGTAAGDLLASTFHLGYALAGLVFVALMALVVVLRMTVVLGPVAAFWTAYVLTRPVGASFADWIAVPHSRGGLGAGTGLVSALLAVVIATVVAWTSQYHRVTRISGVRDGGRDAAGTGT</sequence>
<accession>A0ABX0TE49</accession>
<protein>
    <submittedName>
        <fullName evidence="2">Membrane-anchored protein</fullName>
    </submittedName>
</protein>
<feature type="transmembrane region" description="Helical" evidence="1">
    <location>
        <begin position="218"/>
        <end position="240"/>
    </location>
</feature>
<feature type="transmembrane region" description="Helical" evidence="1">
    <location>
        <begin position="44"/>
        <end position="63"/>
    </location>
</feature>
<dbReference type="EMBL" id="JAAOYO010000005">
    <property type="protein sequence ID" value="NII42463.1"/>
    <property type="molecule type" value="Genomic_DNA"/>
</dbReference>
<keyword evidence="1" id="KW-0812">Transmembrane</keyword>
<feature type="transmembrane region" description="Helical" evidence="1">
    <location>
        <begin position="70"/>
        <end position="90"/>
    </location>
</feature>
<keyword evidence="1" id="KW-0472">Membrane</keyword>
<feature type="transmembrane region" description="Helical" evidence="1">
    <location>
        <begin position="192"/>
        <end position="212"/>
    </location>
</feature>
<reference evidence="2 3" key="1">
    <citation type="submission" date="2020-03" db="EMBL/GenBank/DDBJ databases">
        <title>Above-ground endophytic microbial communities from plants in different locations in the United States.</title>
        <authorList>
            <person name="Frank C."/>
        </authorList>
    </citation>
    <scope>NUCLEOTIDE SEQUENCE [LARGE SCALE GENOMIC DNA]</scope>
    <source>
        <strain evidence="2 3">WW7</strain>
    </source>
</reference>
<dbReference type="Pfam" id="PF03988">
    <property type="entry name" value="DUF347"/>
    <property type="match status" value="4"/>
</dbReference>
<gene>
    <name evidence="2" type="ORF">E9228_003132</name>
</gene>
<organism evidence="2 3">
    <name type="scientific">Curtobacterium salicis</name>
    <dbReference type="NCBI Taxonomy" id="1779862"/>
    <lineage>
        <taxon>Bacteria</taxon>
        <taxon>Bacillati</taxon>
        <taxon>Actinomycetota</taxon>
        <taxon>Actinomycetes</taxon>
        <taxon>Micrococcales</taxon>
        <taxon>Microbacteriaceae</taxon>
        <taxon>Curtobacterium</taxon>
    </lineage>
</organism>
<dbReference type="InterPro" id="IPR007136">
    <property type="entry name" value="DUF347"/>
</dbReference>
<feature type="transmembrane region" description="Helical" evidence="1">
    <location>
        <begin position="96"/>
        <end position="116"/>
    </location>
</feature>
<keyword evidence="1" id="KW-1133">Transmembrane helix</keyword>
<feature type="transmembrane region" description="Helical" evidence="1">
    <location>
        <begin position="161"/>
        <end position="180"/>
    </location>
</feature>
<comment type="caution">
    <text evidence="2">The sequence shown here is derived from an EMBL/GenBank/DDBJ whole genome shotgun (WGS) entry which is preliminary data.</text>
</comment>
<evidence type="ECO:0000313" key="3">
    <source>
        <dbReference type="Proteomes" id="UP001318300"/>
    </source>
</evidence>
<evidence type="ECO:0000313" key="2">
    <source>
        <dbReference type="EMBL" id="NII42463.1"/>
    </source>
</evidence>
<name>A0ABX0TE49_9MICO</name>
<feature type="transmembrane region" description="Helical" evidence="1">
    <location>
        <begin position="136"/>
        <end position="155"/>
    </location>
</feature>
<dbReference type="RefSeq" id="WP_166781456.1">
    <property type="nucleotide sequence ID" value="NZ_JAAOYO010000005.1"/>
</dbReference>
<proteinExistence type="predicted"/>
<keyword evidence="3" id="KW-1185">Reference proteome</keyword>
<dbReference type="Proteomes" id="UP001318300">
    <property type="component" value="Unassembled WGS sequence"/>
</dbReference>